<feature type="domain" description="Helicase C-terminal" evidence="1">
    <location>
        <begin position="118"/>
        <end position="170"/>
    </location>
</feature>
<evidence type="ECO:0000259" key="1">
    <source>
        <dbReference type="Pfam" id="PF00271"/>
    </source>
</evidence>
<evidence type="ECO:0000313" key="2">
    <source>
        <dbReference type="EMBL" id="MBD8011660.1"/>
    </source>
</evidence>
<reference evidence="2 3" key="1">
    <citation type="submission" date="2020-08" db="EMBL/GenBank/DDBJ databases">
        <title>A Genomic Blueprint of the Chicken Gut Microbiome.</title>
        <authorList>
            <person name="Gilroy R."/>
            <person name="Ravi A."/>
            <person name="Getino M."/>
            <person name="Pursley I."/>
            <person name="Horton D.L."/>
            <person name="Alikhan N.-F."/>
            <person name="Baker D."/>
            <person name="Gharbi K."/>
            <person name="Hall N."/>
            <person name="Watson M."/>
            <person name="Adriaenssens E.M."/>
            <person name="Foster-Nyarko E."/>
            <person name="Jarju S."/>
            <person name="Secka A."/>
            <person name="Antonio M."/>
            <person name="Oren A."/>
            <person name="Chaudhuri R."/>
            <person name="La Ragione R.M."/>
            <person name="Hildebrand F."/>
            <person name="Pallen M.J."/>
        </authorList>
    </citation>
    <scope>NUCLEOTIDE SEQUENCE [LARGE SCALE GENOMIC DNA]</scope>
    <source>
        <strain evidence="2 3">Re1</strain>
    </source>
</reference>
<organism evidence="2 3">
    <name type="scientific">Microbacterium commune</name>
    <dbReference type="NCBI Taxonomy" id="2762219"/>
    <lineage>
        <taxon>Bacteria</taxon>
        <taxon>Bacillati</taxon>
        <taxon>Actinomycetota</taxon>
        <taxon>Actinomycetes</taxon>
        <taxon>Micrococcales</taxon>
        <taxon>Microbacteriaceae</taxon>
        <taxon>Microbacterium</taxon>
    </lineage>
</organism>
<dbReference type="EMBL" id="JACSPX010000001">
    <property type="protein sequence ID" value="MBD8011660.1"/>
    <property type="molecule type" value="Genomic_DNA"/>
</dbReference>
<gene>
    <name evidence="2" type="ORF">H9633_05040</name>
</gene>
<dbReference type="Pfam" id="PF00271">
    <property type="entry name" value="Helicase_C"/>
    <property type="match status" value="1"/>
</dbReference>
<dbReference type="Gene3D" id="3.40.50.300">
    <property type="entry name" value="P-loop containing nucleotide triphosphate hydrolases"/>
    <property type="match status" value="1"/>
</dbReference>
<dbReference type="InterPro" id="IPR001650">
    <property type="entry name" value="Helicase_C-like"/>
</dbReference>
<name>A0ABR8W3Q8_9MICO</name>
<dbReference type="SUPFAM" id="SSF52540">
    <property type="entry name" value="P-loop containing nucleoside triphosphate hydrolases"/>
    <property type="match status" value="1"/>
</dbReference>
<keyword evidence="3" id="KW-1185">Reference proteome</keyword>
<protein>
    <recommendedName>
        <fullName evidence="1">Helicase C-terminal domain-containing protein</fullName>
    </recommendedName>
</protein>
<sequence length="288" mass="32363">MRSLSMGHPRSSSNACRRWAPRCRAIGRNKQRGNLLGDEAGALLAWAAAPTAIGSEKLLEVAQQAADAMSLRPARYVARDNSPERREISLNARFAVRYGGRQETSNEQVGIRQGKVRAAFNSPFAPFVLASTSVGQEGIDFHWWSHSVVHWNLPSNPVDFEQREGRVNRFAGHAVRKNVAETHWHDVLQSTDVRAWRAAFAAAEATATDLGEFAPWWMYPGSARIHRVVSWYPLSRDSERYERLRSALALYRLTLGQPRQEDLVDMLARRGADADELPTIDLRPPGQR</sequence>
<dbReference type="Proteomes" id="UP000611521">
    <property type="component" value="Unassembled WGS sequence"/>
</dbReference>
<accession>A0ABR8W3Q8</accession>
<dbReference type="InterPro" id="IPR027417">
    <property type="entry name" value="P-loop_NTPase"/>
</dbReference>
<comment type="caution">
    <text evidence="2">The sequence shown here is derived from an EMBL/GenBank/DDBJ whole genome shotgun (WGS) entry which is preliminary data.</text>
</comment>
<evidence type="ECO:0000313" key="3">
    <source>
        <dbReference type="Proteomes" id="UP000611521"/>
    </source>
</evidence>
<proteinExistence type="predicted"/>